<feature type="compositionally biased region" description="Basic and acidic residues" evidence="1">
    <location>
        <begin position="57"/>
        <end position="68"/>
    </location>
</feature>
<dbReference type="AlphaFoldDB" id="A0A401U2L1"/>
<name>A0A401U2L1_CHIPU</name>
<dbReference type="EMBL" id="BEZZ01267769">
    <property type="protein sequence ID" value="GCC49127.1"/>
    <property type="molecule type" value="Genomic_DNA"/>
</dbReference>
<feature type="region of interest" description="Disordered" evidence="1">
    <location>
        <begin position="22"/>
        <end position="80"/>
    </location>
</feature>
<feature type="non-terminal residue" evidence="2">
    <location>
        <position position="154"/>
    </location>
</feature>
<feature type="compositionally biased region" description="Basic and acidic residues" evidence="1">
    <location>
        <begin position="36"/>
        <end position="49"/>
    </location>
</feature>
<dbReference type="Proteomes" id="UP000287033">
    <property type="component" value="Unassembled WGS sequence"/>
</dbReference>
<keyword evidence="3" id="KW-1185">Reference proteome</keyword>
<organism evidence="2 3">
    <name type="scientific">Chiloscyllium punctatum</name>
    <name type="common">Brownbanded bambooshark</name>
    <name type="synonym">Hemiscyllium punctatum</name>
    <dbReference type="NCBI Taxonomy" id="137246"/>
    <lineage>
        <taxon>Eukaryota</taxon>
        <taxon>Metazoa</taxon>
        <taxon>Chordata</taxon>
        <taxon>Craniata</taxon>
        <taxon>Vertebrata</taxon>
        <taxon>Chondrichthyes</taxon>
        <taxon>Elasmobranchii</taxon>
        <taxon>Galeomorphii</taxon>
        <taxon>Galeoidea</taxon>
        <taxon>Orectolobiformes</taxon>
        <taxon>Hemiscylliidae</taxon>
        <taxon>Chiloscyllium</taxon>
    </lineage>
</organism>
<feature type="compositionally biased region" description="Basic and acidic residues" evidence="1">
    <location>
        <begin position="107"/>
        <end position="121"/>
    </location>
</feature>
<gene>
    <name evidence="2" type="ORF">chiPu_0033630</name>
</gene>
<comment type="caution">
    <text evidence="2">The sequence shown here is derived from an EMBL/GenBank/DDBJ whole genome shotgun (WGS) entry which is preliminary data.</text>
</comment>
<proteinExistence type="predicted"/>
<feature type="compositionally biased region" description="Basic and acidic residues" evidence="1">
    <location>
        <begin position="132"/>
        <end position="154"/>
    </location>
</feature>
<accession>A0A401U2L1</accession>
<evidence type="ECO:0000313" key="2">
    <source>
        <dbReference type="EMBL" id="GCC49127.1"/>
    </source>
</evidence>
<sequence length="154" mass="18015">MVKTFPAEPLEGVFARHGLRLQQLGAGHRDQRQRHHGGDQDRDRQRDGEFAEQAADDVAHEQQRDQHRDQRHRQRDDGEADLLGAAERRLEWRLALFDVSRDVFDHDDGVVDHEAGGDGQRHQRQIVQAEAEQIHRPKRADQRQRHRQARDQRG</sequence>
<dbReference type="AntiFam" id="ANF00143">
    <property type="entry name" value="Shadow ORF (opposite mdtB)"/>
</dbReference>
<evidence type="ECO:0000313" key="3">
    <source>
        <dbReference type="Proteomes" id="UP000287033"/>
    </source>
</evidence>
<feature type="region of interest" description="Disordered" evidence="1">
    <location>
        <begin position="107"/>
        <end position="154"/>
    </location>
</feature>
<evidence type="ECO:0000256" key="1">
    <source>
        <dbReference type="SAM" id="MobiDB-lite"/>
    </source>
</evidence>
<protein>
    <submittedName>
        <fullName evidence="2">Uncharacterized protein</fullName>
    </submittedName>
</protein>
<reference evidence="2 3" key="1">
    <citation type="journal article" date="2018" name="Nat. Ecol. Evol.">
        <title>Shark genomes provide insights into elasmobranch evolution and the origin of vertebrates.</title>
        <authorList>
            <person name="Hara Y"/>
            <person name="Yamaguchi K"/>
            <person name="Onimaru K"/>
            <person name="Kadota M"/>
            <person name="Koyanagi M"/>
            <person name="Keeley SD"/>
            <person name="Tatsumi K"/>
            <person name="Tanaka K"/>
            <person name="Motone F"/>
            <person name="Kageyama Y"/>
            <person name="Nozu R"/>
            <person name="Adachi N"/>
            <person name="Nishimura O"/>
            <person name="Nakagawa R"/>
            <person name="Tanegashima C"/>
            <person name="Kiyatake I"/>
            <person name="Matsumoto R"/>
            <person name="Murakumo K"/>
            <person name="Nishida K"/>
            <person name="Terakita A"/>
            <person name="Kuratani S"/>
            <person name="Sato K"/>
            <person name="Hyodo S Kuraku.S."/>
        </authorList>
    </citation>
    <scope>NUCLEOTIDE SEQUENCE [LARGE SCALE GENOMIC DNA]</scope>
</reference>